<dbReference type="InterPro" id="IPR014730">
    <property type="entry name" value="ETF_a/b_N"/>
</dbReference>
<dbReference type="Pfam" id="PF01012">
    <property type="entry name" value="ETF"/>
    <property type="match status" value="1"/>
</dbReference>
<reference evidence="3 4" key="1">
    <citation type="submission" date="2016-10" db="EMBL/GenBank/DDBJ databases">
        <authorList>
            <person name="de Groot N.N."/>
        </authorList>
    </citation>
    <scope>NUCLEOTIDE SEQUENCE [LARGE SCALE GENOMIC DNA]</scope>
    <source>
        <strain evidence="3 4">F</strain>
    </source>
</reference>
<evidence type="ECO:0000313" key="4">
    <source>
        <dbReference type="Proteomes" id="UP000214760"/>
    </source>
</evidence>
<dbReference type="AlphaFoldDB" id="A0A1I6J3F2"/>
<dbReference type="PANTHER" id="PTHR21294">
    <property type="entry name" value="ELECTRON TRANSFER FLAVOPROTEIN BETA-SUBUNIT"/>
    <property type="match status" value="1"/>
</dbReference>
<feature type="domain" description="Electron transfer flavoprotein alpha/beta-subunit N-terminal" evidence="2">
    <location>
        <begin position="22"/>
        <end position="142"/>
    </location>
</feature>
<name>A0A1I6J3F2_9FIRM</name>
<protein>
    <recommendedName>
        <fullName evidence="1">Electron transfer flavoprotein small subunit</fullName>
    </recommendedName>
</protein>
<dbReference type="GO" id="GO:0009055">
    <property type="term" value="F:electron transfer activity"/>
    <property type="evidence" value="ECO:0007669"/>
    <property type="project" value="InterPro"/>
</dbReference>
<proteinExistence type="predicted"/>
<dbReference type="RefSeq" id="WP_031474875.1">
    <property type="nucleotide sequence ID" value="NZ_FOZC01000005.1"/>
</dbReference>
<organism evidence="3 4">
    <name type="scientific">[Clostridium] aminophilum</name>
    <dbReference type="NCBI Taxonomy" id="1526"/>
    <lineage>
        <taxon>Bacteria</taxon>
        <taxon>Bacillati</taxon>
        <taxon>Bacillota</taxon>
        <taxon>Clostridia</taxon>
        <taxon>Lachnospirales</taxon>
        <taxon>Lachnospiraceae</taxon>
    </lineage>
</organism>
<sequence>MNTLVILRNLFNNPDLFDEEQYLSTSDINVILEALHLRKQCGGLVSAILFAEDVEESQKTLMKAYTYGVDKAVHVAFQNFDFSRTDRLGDIIAKTIETHFTDYDLIMFGRLAYDGDAVTLATRVSEKLHIPRVTYSENCIYNGSKMMNTKFISADRHLSTCHSLPLLVHSIRKDGLRRQPYISDIISTYSEKKIIKLAGDPMEELLPSSLYRSTCDFVCDESLAKSNAQTLTMLNGSNDMESAQNLINLLKELGYRAKEYNQ</sequence>
<dbReference type="Proteomes" id="UP000214760">
    <property type="component" value="Unassembled WGS sequence"/>
</dbReference>
<accession>A0A1I6J3F2</accession>
<dbReference type="SUPFAM" id="SSF52402">
    <property type="entry name" value="Adenine nucleotide alpha hydrolases-like"/>
    <property type="match status" value="1"/>
</dbReference>
<dbReference type="InterPro" id="IPR014729">
    <property type="entry name" value="Rossmann-like_a/b/a_fold"/>
</dbReference>
<dbReference type="Gene3D" id="3.40.50.620">
    <property type="entry name" value="HUPs"/>
    <property type="match status" value="1"/>
</dbReference>
<evidence type="ECO:0000256" key="1">
    <source>
        <dbReference type="ARBA" id="ARBA00042002"/>
    </source>
</evidence>
<dbReference type="PANTHER" id="PTHR21294:SF17">
    <property type="entry name" value="PROTEIN FIXA"/>
    <property type="match status" value="1"/>
</dbReference>
<dbReference type="InterPro" id="IPR012255">
    <property type="entry name" value="ETF_b"/>
</dbReference>
<evidence type="ECO:0000313" key="3">
    <source>
        <dbReference type="EMBL" id="SFR73545.1"/>
    </source>
</evidence>
<gene>
    <name evidence="3" type="ORF">SAMN02910262_01143</name>
</gene>
<evidence type="ECO:0000259" key="2">
    <source>
        <dbReference type="Pfam" id="PF01012"/>
    </source>
</evidence>
<dbReference type="EMBL" id="FOZC01000005">
    <property type="protein sequence ID" value="SFR73545.1"/>
    <property type="molecule type" value="Genomic_DNA"/>
</dbReference>